<dbReference type="EMBL" id="PDCK01000040">
    <property type="protein sequence ID" value="PRQ50944.1"/>
    <property type="molecule type" value="Genomic_DNA"/>
</dbReference>
<evidence type="ECO:0000313" key="3">
    <source>
        <dbReference type="Proteomes" id="UP000238479"/>
    </source>
</evidence>
<dbReference type="Gramene" id="PRQ50944">
    <property type="protein sequence ID" value="PRQ50944"/>
    <property type="gene ID" value="RchiOBHm_Chr2g0138821"/>
</dbReference>
<accession>A0A2P6RX05</accession>
<feature type="signal peptide" evidence="1">
    <location>
        <begin position="1"/>
        <end position="21"/>
    </location>
</feature>
<evidence type="ECO:0000313" key="2">
    <source>
        <dbReference type="EMBL" id="PRQ50944.1"/>
    </source>
</evidence>
<organism evidence="2 3">
    <name type="scientific">Rosa chinensis</name>
    <name type="common">China rose</name>
    <dbReference type="NCBI Taxonomy" id="74649"/>
    <lineage>
        <taxon>Eukaryota</taxon>
        <taxon>Viridiplantae</taxon>
        <taxon>Streptophyta</taxon>
        <taxon>Embryophyta</taxon>
        <taxon>Tracheophyta</taxon>
        <taxon>Spermatophyta</taxon>
        <taxon>Magnoliopsida</taxon>
        <taxon>eudicotyledons</taxon>
        <taxon>Gunneridae</taxon>
        <taxon>Pentapetalae</taxon>
        <taxon>rosids</taxon>
        <taxon>fabids</taxon>
        <taxon>Rosales</taxon>
        <taxon>Rosaceae</taxon>
        <taxon>Rosoideae</taxon>
        <taxon>Rosoideae incertae sedis</taxon>
        <taxon>Rosa</taxon>
    </lineage>
</organism>
<keyword evidence="3" id="KW-1185">Reference proteome</keyword>
<feature type="chain" id="PRO_5015121204" evidence="1">
    <location>
        <begin position="22"/>
        <end position="86"/>
    </location>
</feature>
<dbReference type="Proteomes" id="UP000238479">
    <property type="component" value="Chromosome 2"/>
</dbReference>
<evidence type="ECO:0000256" key="1">
    <source>
        <dbReference type="SAM" id="SignalP"/>
    </source>
</evidence>
<protein>
    <submittedName>
        <fullName evidence="2">Uncharacterized protein</fullName>
    </submittedName>
</protein>
<reference evidence="2 3" key="1">
    <citation type="journal article" date="2018" name="Nat. Genet.">
        <title>The Rosa genome provides new insights in the design of modern roses.</title>
        <authorList>
            <person name="Bendahmane M."/>
        </authorList>
    </citation>
    <scope>NUCLEOTIDE SEQUENCE [LARGE SCALE GENOMIC DNA]</scope>
    <source>
        <strain evidence="3">cv. Old Blush</strain>
    </source>
</reference>
<dbReference type="AlphaFoldDB" id="A0A2P6RX05"/>
<proteinExistence type="predicted"/>
<name>A0A2P6RX05_ROSCH</name>
<sequence length="86" mass="10427">MFWRLMIYLCIVNDSFHFTFGRFTYVGYCYNFFNICTPILEKLHLMCRYKFDFNFIYCLELSSLTSTSYLCVCQIIFMKCQLCGSY</sequence>
<comment type="caution">
    <text evidence="2">The sequence shown here is derived from an EMBL/GenBank/DDBJ whole genome shotgun (WGS) entry which is preliminary data.</text>
</comment>
<keyword evidence="1" id="KW-0732">Signal</keyword>
<gene>
    <name evidence="2" type="ORF">RchiOBHm_Chr2g0138821</name>
</gene>